<dbReference type="OrthoDB" id="4748418at2"/>
<evidence type="ECO:0000259" key="3">
    <source>
        <dbReference type="PROSITE" id="PS50006"/>
    </source>
</evidence>
<dbReference type="Proteomes" id="UP000241595">
    <property type="component" value="Unassembled WGS sequence"/>
</dbReference>
<dbReference type="Pfam" id="PF00498">
    <property type="entry name" value="FHA"/>
    <property type="match status" value="1"/>
</dbReference>
<evidence type="ECO:0000256" key="1">
    <source>
        <dbReference type="ARBA" id="ARBA00022553"/>
    </source>
</evidence>
<proteinExistence type="predicted"/>
<protein>
    <recommendedName>
        <fullName evidence="3">FHA domain-containing protein</fullName>
    </recommendedName>
</protein>
<feature type="region of interest" description="Disordered" evidence="2">
    <location>
        <begin position="88"/>
        <end position="125"/>
    </location>
</feature>
<sequence length="125" mass="13582">MEASANPAAPLTVWVGPKRYVFAPGRDVLVGRGRGVDIPLDLPGGAAPPTPQPDVVLRFTGSHWVAIDNSPRGMYVNGSRVSTVDLHSGQAITIGDPQRGPRLGHRRHRPRRRPSRTTRTTRPRG</sequence>
<dbReference type="SUPFAM" id="SSF49879">
    <property type="entry name" value="SMAD/FHA domain"/>
    <property type="match status" value="1"/>
</dbReference>
<reference evidence="4 5" key="1">
    <citation type="submission" date="2017-01" db="EMBL/GenBank/DDBJ databases">
        <authorList>
            <consortium name="Urmite Genomes"/>
        </authorList>
    </citation>
    <scope>NUCLEOTIDE SEQUENCE [LARGE SCALE GENOMIC DNA]</scope>
    <source>
        <strain evidence="4 5">AB308</strain>
    </source>
</reference>
<dbReference type="AlphaFoldDB" id="A0A2U3NJW7"/>
<evidence type="ECO:0000256" key="2">
    <source>
        <dbReference type="SAM" id="MobiDB-lite"/>
    </source>
</evidence>
<keyword evidence="5" id="KW-1185">Reference proteome</keyword>
<feature type="compositionally biased region" description="Basic residues" evidence="2">
    <location>
        <begin position="102"/>
        <end position="125"/>
    </location>
</feature>
<dbReference type="InterPro" id="IPR000253">
    <property type="entry name" value="FHA_dom"/>
</dbReference>
<dbReference type="EMBL" id="FTRV01000016">
    <property type="protein sequence ID" value="SPM31790.1"/>
    <property type="molecule type" value="Genomic_DNA"/>
</dbReference>
<organism evidence="4 5">
    <name type="scientific">Mycobacterium terramassiliense</name>
    <dbReference type="NCBI Taxonomy" id="1841859"/>
    <lineage>
        <taxon>Bacteria</taxon>
        <taxon>Bacillati</taxon>
        <taxon>Actinomycetota</taxon>
        <taxon>Actinomycetes</taxon>
        <taxon>Mycobacteriales</taxon>
        <taxon>Mycobacteriaceae</taxon>
        <taxon>Mycobacterium</taxon>
    </lineage>
</organism>
<evidence type="ECO:0000313" key="5">
    <source>
        <dbReference type="Proteomes" id="UP000241595"/>
    </source>
</evidence>
<dbReference type="Gene3D" id="2.60.200.20">
    <property type="match status" value="1"/>
</dbReference>
<dbReference type="InterPro" id="IPR008984">
    <property type="entry name" value="SMAD_FHA_dom_sf"/>
</dbReference>
<feature type="domain" description="FHA" evidence="3">
    <location>
        <begin position="28"/>
        <end position="81"/>
    </location>
</feature>
<keyword evidence="1" id="KW-0597">Phosphoprotein</keyword>
<gene>
    <name evidence="4" type="ORF">MTAB308_5314</name>
</gene>
<dbReference type="STRING" id="1841859.GCA_900157385_05317"/>
<name>A0A2U3NJW7_9MYCO</name>
<accession>A0A2U3NJW7</accession>
<dbReference type="PROSITE" id="PS50006">
    <property type="entry name" value="FHA_DOMAIN"/>
    <property type="match status" value="1"/>
</dbReference>
<evidence type="ECO:0000313" key="4">
    <source>
        <dbReference type="EMBL" id="SPM31790.1"/>
    </source>
</evidence>